<sequence>MVTPPLVAPPVPVLLPPNQPADRFYAGVAGLAAFRGVPGAGTHVPEDWVASTTPLFGEPERGLARLLDGRLLRDALDADAVGWFGPAHVEAYGSAPEVLVKLLDAGERLPVHVHPDVPFALRHLACPHGKTEAWVALAPARVHLGFVRDVPADELARWVRGQDAAAMLAAMHALDLAAGDTVLVPAGLPHAIGAGALVVELQEPTDLSVLLERDGFGVDGAADGHLGLGHGLALGAVDRRGWSAADVGALRTARADDVGPLLPGAERWFRAERHRGPGRWDAGYAVLVVVAGAGTLTAADGTTTPLAAGQTWLVPHAAGVCRVAGADLEVLRCRPPLP</sequence>
<dbReference type="Proteomes" id="UP000618382">
    <property type="component" value="Unassembled WGS sequence"/>
</dbReference>
<reference evidence="3 4" key="1">
    <citation type="submission" date="2021-01" db="EMBL/GenBank/DDBJ databases">
        <title>Whole genome shotgun sequence of Cellulomonas oligotrophica NBRC 109435.</title>
        <authorList>
            <person name="Komaki H."/>
            <person name="Tamura T."/>
        </authorList>
    </citation>
    <scope>NUCLEOTIDE SEQUENCE [LARGE SCALE GENOMIC DNA]</scope>
    <source>
        <strain evidence="3 4">NBRC 109435</strain>
    </source>
</reference>
<evidence type="ECO:0000256" key="2">
    <source>
        <dbReference type="ARBA" id="ARBA00022833"/>
    </source>
</evidence>
<protein>
    <submittedName>
        <fullName evidence="3">Mannose-6-phosphate isomerase</fullName>
    </submittedName>
</protein>
<dbReference type="SUPFAM" id="SSF51182">
    <property type="entry name" value="RmlC-like cupins"/>
    <property type="match status" value="1"/>
</dbReference>
<keyword evidence="3" id="KW-0413">Isomerase</keyword>
<organism evidence="3 4">
    <name type="scientific">Cellulomonas oligotrophica</name>
    <dbReference type="NCBI Taxonomy" id="931536"/>
    <lineage>
        <taxon>Bacteria</taxon>
        <taxon>Bacillati</taxon>
        <taxon>Actinomycetota</taxon>
        <taxon>Actinomycetes</taxon>
        <taxon>Micrococcales</taxon>
        <taxon>Cellulomonadaceae</taxon>
        <taxon>Cellulomonas</taxon>
    </lineage>
</organism>
<evidence type="ECO:0000256" key="1">
    <source>
        <dbReference type="ARBA" id="ARBA00022723"/>
    </source>
</evidence>
<dbReference type="GO" id="GO:0016853">
    <property type="term" value="F:isomerase activity"/>
    <property type="evidence" value="ECO:0007669"/>
    <property type="project" value="UniProtKB-KW"/>
</dbReference>
<keyword evidence="1" id="KW-0479">Metal-binding</keyword>
<keyword evidence="2" id="KW-0862">Zinc</keyword>
<dbReference type="InterPro" id="IPR011051">
    <property type="entry name" value="RmlC_Cupin_sf"/>
</dbReference>
<dbReference type="Gene3D" id="2.60.120.10">
    <property type="entry name" value="Jelly Rolls"/>
    <property type="match status" value="1"/>
</dbReference>
<dbReference type="PANTHER" id="PTHR42742:SF3">
    <property type="entry name" value="FRUCTOKINASE"/>
    <property type="match status" value="1"/>
</dbReference>
<dbReference type="PANTHER" id="PTHR42742">
    <property type="entry name" value="TRANSCRIPTIONAL REPRESSOR MPRA"/>
    <property type="match status" value="1"/>
</dbReference>
<dbReference type="InterPro" id="IPR014710">
    <property type="entry name" value="RmlC-like_jellyroll"/>
</dbReference>
<keyword evidence="4" id="KW-1185">Reference proteome</keyword>
<proteinExistence type="predicted"/>
<dbReference type="EMBL" id="BONN01000003">
    <property type="protein sequence ID" value="GIG32215.1"/>
    <property type="molecule type" value="Genomic_DNA"/>
</dbReference>
<evidence type="ECO:0000313" key="4">
    <source>
        <dbReference type="Proteomes" id="UP000618382"/>
    </source>
</evidence>
<evidence type="ECO:0000313" key="3">
    <source>
        <dbReference type="EMBL" id="GIG32215.1"/>
    </source>
</evidence>
<comment type="caution">
    <text evidence="3">The sequence shown here is derived from an EMBL/GenBank/DDBJ whole genome shotgun (WGS) entry which is preliminary data.</text>
</comment>
<dbReference type="InterPro" id="IPR051804">
    <property type="entry name" value="Carb_Metab_Reg_Kinase/Isom"/>
</dbReference>
<accession>A0ABQ4D920</accession>
<gene>
    <name evidence="3" type="primary">manA</name>
    <name evidence="3" type="ORF">Col01nite_13740</name>
</gene>
<name>A0ABQ4D920_9CELL</name>